<proteinExistence type="predicted"/>
<dbReference type="EMBL" id="JAPDMQ010000334">
    <property type="protein sequence ID" value="KAK0526897.1"/>
    <property type="molecule type" value="Genomic_DNA"/>
</dbReference>
<keyword evidence="1" id="KW-0472">Membrane</keyword>
<sequence length="665" mass="74017">MSYRRVSSGGEPIASDVLARPNRRKPIGFCQVMRWMGVMLLIATVYGMYYLVKDVVTALINPYQSLYVGSDADQWMKPVVKPLITNETSFDIEATLWLNVTGFLSHHSDLGERWKDLQVIEYQRGERLVKEAVIYNGIVFKDLRLKSSEHTSVKVQLPAAPFFDDPALGPHLRSSFVIVPRHRMDAPEDATAIQGRSVYPRTMPYSLPRPQAISIQDAGPVFYGPVANATSIDSITQALDLASAGATQFFYRRGRLLDTKNATRSANASHPVVQVEYGNLTMSSNVEVWEPVDAFDSSIKIVNGTTYICEAARSISTRTRLAIVPRTPVLDGKSFENEQIQTAQRLATCFRRHSNDSFPPCQIVDQRMEKQPGLDQLFFFNTVSFNGSTTHGTGRGDLPVSRYLPPLAAVETSAIPKYRKMLPDFYTEEAEALLQADVIEYEWELYISSNVNHQVDDGNPYMAFSGDRLHPQSKPWRHGVSDALEGLWGIARNLVILSYWASTVTTTGISIPSMLLMSGAVVLLAAGLFVLYYTEIFRKVVLRPVLGDGMHEVVADAAVTGIDWKRIVSTLSLALNHSSRIGQSWFNAQTGTFAGFSKVAIVLDWVHIVVLNLALRHVHTLSGHMMYRDELTLAGLVYPTILTVQAAQALLLPSVPQEQVDEDEE</sequence>
<dbReference type="Proteomes" id="UP001176521">
    <property type="component" value="Unassembled WGS sequence"/>
</dbReference>
<keyword evidence="3" id="KW-1185">Reference proteome</keyword>
<evidence type="ECO:0000313" key="3">
    <source>
        <dbReference type="Proteomes" id="UP001176521"/>
    </source>
</evidence>
<feature type="transmembrane region" description="Helical" evidence="1">
    <location>
        <begin position="32"/>
        <end position="52"/>
    </location>
</feature>
<keyword evidence="1" id="KW-0812">Transmembrane</keyword>
<reference evidence="2" key="1">
    <citation type="journal article" date="2023" name="PhytoFront">
        <title>Draft Genome Resources of Seven Strains of Tilletia horrida, Causal Agent of Kernel Smut of Rice.</title>
        <authorList>
            <person name="Khanal S."/>
            <person name="Antony Babu S."/>
            <person name="Zhou X.G."/>
        </authorList>
    </citation>
    <scope>NUCLEOTIDE SEQUENCE</scope>
    <source>
        <strain evidence="2">TX3</strain>
    </source>
</reference>
<evidence type="ECO:0000313" key="2">
    <source>
        <dbReference type="EMBL" id="KAK0526897.1"/>
    </source>
</evidence>
<gene>
    <name evidence="2" type="ORF">OC842_005042</name>
</gene>
<accession>A0AAN6JJB9</accession>
<organism evidence="2 3">
    <name type="scientific">Tilletia horrida</name>
    <dbReference type="NCBI Taxonomy" id="155126"/>
    <lineage>
        <taxon>Eukaryota</taxon>
        <taxon>Fungi</taxon>
        <taxon>Dikarya</taxon>
        <taxon>Basidiomycota</taxon>
        <taxon>Ustilaginomycotina</taxon>
        <taxon>Exobasidiomycetes</taxon>
        <taxon>Tilletiales</taxon>
        <taxon>Tilletiaceae</taxon>
        <taxon>Tilletia</taxon>
    </lineage>
</organism>
<feature type="transmembrane region" description="Helical" evidence="1">
    <location>
        <begin position="514"/>
        <end position="533"/>
    </location>
</feature>
<keyword evidence="1" id="KW-1133">Transmembrane helix</keyword>
<dbReference type="AlphaFoldDB" id="A0AAN6JJB9"/>
<protein>
    <submittedName>
        <fullName evidence="2">Uncharacterized protein</fullName>
    </submittedName>
</protein>
<name>A0AAN6JJB9_9BASI</name>
<evidence type="ECO:0000256" key="1">
    <source>
        <dbReference type="SAM" id="Phobius"/>
    </source>
</evidence>
<comment type="caution">
    <text evidence="2">The sequence shown here is derived from an EMBL/GenBank/DDBJ whole genome shotgun (WGS) entry which is preliminary data.</text>
</comment>